<keyword evidence="1 2" id="KW-0732">Signal</keyword>
<accession>A0A0P0USY8</accession>
<evidence type="ECO:0000256" key="2">
    <source>
        <dbReference type="SAM" id="SignalP"/>
    </source>
</evidence>
<dbReference type="InterPro" id="IPR013766">
    <property type="entry name" value="Thioredoxin_domain"/>
</dbReference>
<protein>
    <submittedName>
        <fullName evidence="4">Thioredoxin</fullName>
    </submittedName>
</protein>
<name>A0A0P0USY8_9GAMM</name>
<dbReference type="CDD" id="cd02951">
    <property type="entry name" value="SoxW"/>
    <property type="match status" value="1"/>
</dbReference>
<dbReference type="SUPFAM" id="SSF52833">
    <property type="entry name" value="Thioredoxin-like"/>
    <property type="match status" value="2"/>
</dbReference>
<evidence type="ECO:0000313" key="5">
    <source>
        <dbReference type="Proteomes" id="UP000067399"/>
    </source>
</evidence>
<evidence type="ECO:0000256" key="1">
    <source>
        <dbReference type="ARBA" id="ARBA00022729"/>
    </source>
</evidence>
<keyword evidence="5" id="KW-1185">Reference proteome</keyword>
<evidence type="ECO:0000313" key="4">
    <source>
        <dbReference type="EMBL" id="BAS68449.1"/>
    </source>
</evidence>
<dbReference type="PANTHER" id="PTHR15337:SF11">
    <property type="entry name" value="THIOREDOXIN DOMAIN-CONTAINING PROTEIN"/>
    <property type="match status" value="1"/>
</dbReference>
<dbReference type="STRING" id="1303921.BSEPE_1471"/>
<feature type="domain" description="Thioredoxin" evidence="3">
    <location>
        <begin position="16"/>
        <end position="168"/>
    </location>
</feature>
<dbReference type="InterPro" id="IPR012336">
    <property type="entry name" value="Thioredoxin-like_fold"/>
</dbReference>
<dbReference type="PANTHER" id="PTHR15337">
    <property type="entry name" value="ANTERIOR GRADIENT PROTEIN-RELATED"/>
    <property type="match status" value="1"/>
</dbReference>
<organism evidence="4 5">
    <name type="scientific">endosymbiont of Bathymodiolus septemdierum str. Myojin knoll</name>
    <dbReference type="NCBI Taxonomy" id="1303921"/>
    <lineage>
        <taxon>Bacteria</taxon>
        <taxon>Pseudomonadati</taxon>
        <taxon>Pseudomonadota</taxon>
        <taxon>Gammaproteobacteria</taxon>
        <taxon>sulfur-oxidizing symbionts</taxon>
    </lineage>
</organism>
<dbReference type="Pfam" id="PF13098">
    <property type="entry name" value="Thioredoxin_2"/>
    <property type="match status" value="2"/>
</dbReference>
<dbReference type="RefSeq" id="WP_066045781.1">
    <property type="nucleotide sequence ID" value="NZ_AP013042.1"/>
</dbReference>
<dbReference type="EMBL" id="AP013042">
    <property type="protein sequence ID" value="BAS68449.1"/>
    <property type="molecule type" value="Genomic_DNA"/>
</dbReference>
<dbReference type="OrthoDB" id="9791630at2"/>
<dbReference type="InterPro" id="IPR036249">
    <property type="entry name" value="Thioredoxin-like_sf"/>
</dbReference>
<dbReference type="InterPro" id="IPR041737">
    <property type="entry name" value="SoxW"/>
</dbReference>
<feature type="signal peptide" evidence="2">
    <location>
        <begin position="1"/>
        <end position="26"/>
    </location>
</feature>
<dbReference type="AlphaFoldDB" id="A0A0P0USY8"/>
<proteinExistence type="predicted"/>
<dbReference type="PROSITE" id="PS51352">
    <property type="entry name" value="THIOREDOXIN_2"/>
    <property type="match status" value="1"/>
</dbReference>
<reference evidence="4 5" key="2">
    <citation type="journal article" date="2016" name="ISME J.">
        <title>Heterogeneous composition of key metabolic gene clusters in a vent mussel symbiont population.</title>
        <authorList>
            <person name="Ikuta T."/>
            <person name="Takaki Y."/>
            <person name="Nagai Y."/>
            <person name="Shimamura S."/>
            <person name="Tsuda M."/>
            <person name="Kawagucci S."/>
            <person name="Aoki Y."/>
            <person name="Inoue K."/>
            <person name="Teruya M."/>
            <person name="Satou K."/>
            <person name="Teruya K."/>
            <person name="Shimoji M."/>
            <person name="Tamotsu H."/>
            <person name="Hirano T."/>
            <person name="Maruyama T."/>
            <person name="Yoshida T."/>
        </authorList>
    </citation>
    <scope>NUCLEOTIDE SEQUENCE [LARGE SCALE GENOMIC DNA]</scope>
    <source>
        <strain evidence="4 5">Myojin Knoll</strain>
    </source>
</reference>
<gene>
    <name evidence="4" type="ORF">BSEPE_1471</name>
</gene>
<dbReference type="InterPro" id="IPR051099">
    <property type="entry name" value="AGR/TXD"/>
</dbReference>
<dbReference type="Proteomes" id="UP000067399">
    <property type="component" value="Chromosome"/>
</dbReference>
<evidence type="ECO:0000259" key="3">
    <source>
        <dbReference type="PROSITE" id="PS51352"/>
    </source>
</evidence>
<feature type="chain" id="PRO_5006056061" evidence="2">
    <location>
        <begin position="27"/>
        <end position="338"/>
    </location>
</feature>
<dbReference type="KEGG" id="ebh:BSEPE_1471"/>
<sequence length="338" mass="38652">MKKHNLKWVLVTFLLVIFVSSAPVLAKTGAVTGGVKYSLPSWFKESFLELADDVDEAKQGDKHVLLFFHLSECPYCDQMAKNFDKPPLKQIIQENFDVIAINILGDKEVVLNEDEAMTEKEFSTKVGVRYTPTIVFLNQKNKEVARTNGYRKPQKFKQILRYVASKAYADSTLAEYIEQTKKVGDYQLQNHAMFQKVTDFSAIKVPLAVIFEDSNCEACGYFYDKTLKEQSVMNEFKAFKVVRLDADSTQRIVDNMGTVTTPKAWAKRLKLTYRPGIVLFDKAKEVSRIDGFLYLFHFQEALRYVSGGFYREIPTYGAYLGVRQKQLLAQGIDIDISK</sequence>
<dbReference type="Gene3D" id="3.40.30.10">
    <property type="entry name" value="Glutaredoxin"/>
    <property type="match status" value="2"/>
</dbReference>
<reference evidence="4 5" key="1">
    <citation type="journal article" date="2000" name="Mar. Ecol. Prog. Ser.">
        <title>Phylogenetic characterization of endosymbionts in three hydrothermal vent mussels: influence on host distributions.</title>
        <authorList>
            <person name="Fujiwara Y."/>
            <person name="Takai K."/>
            <person name="Uematsu K."/>
            <person name="Tsuchida S."/>
            <person name="Hunt J.C."/>
            <person name="Hashimoto J."/>
        </authorList>
    </citation>
    <scope>NUCLEOTIDE SEQUENCE [LARGE SCALE GENOMIC DNA]</scope>
    <source>
        <strain evidence="4 5">Myojin Knoll</strain>
    </source>
</reference>